<reference evidence="1" key="1">
    <citation type="submission" date="2014-11" db="EMBL/GenBank/DDBJ databases">
        <authorList>
            <person name="Amaro Gonzalez C."/>
        </authorList>
    </citation>
    <scope>NUCLEOTIDE SEQUENCE</scope>
</reference>
<proteinExistence type="predicted"/>
<dbReference type="AlphaFoldDB" id="A0A0E9V4Q0"/>
<name>A0A0E9V4Q0_ANGAN</name>
<accession>A0A0E9V4Q0</accession>
<sequence>MNTGMEFGVTTQWCHFLPGKGYFPSHNIQYVYNNHTGFEGIRFPNTVLTVMGLEQCADLS</sequence>
<evidence type="ECO:0000313" key="1">
    <source>
        <dbReference type="EMBL" id="JAH72410.1"/>
    </source>
</evidence>
<protein>
    <submittedName>
        <fullName evidence="1">Uncharacterized protein</fullName>
    </submittedName>
</protein>
<organism evidence="1">
    <name type="scientific">Anguilla anguilla</name>
    <name type="common">European freshwater eel</name>
    <name type="synonym">Muraena anguilla</name>
    <dbReference type="NCBI Taxonomy" id="7936"/>
    <lineage>
        <taxon>Eukaryota</taxon>
        <taxon>Metazoa</taxon>
        <taxon>Chordata</taxon>
        <taxon>Craniata</taxon>
        <taxon>Vertebrata</taxon>
        <taxon>Euteleostomi</taxon>
        <taxon>Actinopterygii</taxon>
        <taxon>Neopterygii</taxon>
        <taxon>Teleostei</taxon>
        <taxon>Anguilliformes</taxon>
        <taxon>Anguillidae</taxon>
        <taxon>Anguilla</taxon>
    </lineage>
</organism>
<reference evidence="1" key="2">
    <citation type="journal article" date="2015" name="Fish Shellfish Immunol.">
        <title>Early steps in the European eel (Anguilla anguilla)-Vibrio vulnificus interaction in the gills: Role of the RtxA13 toxin.</title>
        <authorList>
            <person name="Callol A."/>
            <person name="Pajuelo D."/>
            <person name="Ebbesson L."/>
            <person name="Teles M."/>
            <person name="MacKenzie S."/>
            <person name="Amaro C."/>
        </authorList>
    </citation>
    <scope>NUCLEOTIDE SEQUENCE</scope>
</reference>
<dbReference type="EMBL" id="GBXM01036167">
    <property type="protein sequence ID" value="JAH72410.1"/>
    <property type="molecule type" value="Transcribed_RNA"/>
</dbReference>